<reference evidence="8 9" key="1">
    <citation type="submission" date="2019-08" db="EMBL/GenBank/DDBJ databases">
        <title>Soil Listeria distribution.</title>
        <authorList>
            <person name="Liao J."/>
        </authorList>
    </citation>
    <scope>NUCLEOTIDE SEQUENCE [LARGE SCALE GENOMIC DNA]</scope>
    <source>
        <strain evidence="8 9">IN-RH-2-BL1</strain>
    </source>
</reference>
<sequence>MRKKTLAVFLIFTILVALLAPTNANAYTKLGRVMTKASAKNFKIYINGSAKGFKNIIISGAKSWNPSPYLNTVSVGNDVKSNFTVSSSNTNKGSVLAVCNSTYNTSNKLIFKNEITLYKGFRSLSNNHKIETVAHEFGHGFGLGHVKTRNAIMLDKGFINKTKQNKTKQNKTKPQTDDFNGIKSLYK</sequence>
<keyword evidence="8" id="KW-0482">Metalloprotease</keyword>
<name>A0AB74N7R1_LISMN</name>
<protein>
    <submittedName>
        <fullName evidence="8">Matrixin family metalloprotease</fullName>
    </submittedName>
</protein>
<organism evidence="8 9">
    <name type="scientific">Listeria monocytogenes</name>
    <dbReference type="NCBI Taxonomy" id="1639"/>
    <lineage>
        <taxon>Bacteria</taxon>
        <taxon>Bacillati</taxon>
        <taxon>Bacillota</taxon>
        <taxon>Bacilli</taxon>
        <taxon>Bacillales</taxon>
        <taxon>Listeriaceae</taxon>
        <taxon>Listeria</taxon>
    </lineage>
</organism>
<evidence type="ECO:0000256" key="4">
    <source>
        <dbReference type="ARBA" id="ARBA00022833"/>
    </source>
</evidence>
<dbReference type="Pfam" id="PF00413">
    <property type="entry name" value="Peptidase_M10"/>
    <property type="match status" value="1"/>
</dbReference>
<keyword evidence="1" id="KW-0645">Protease</keyword>
<feature type="chain" id="PRO_5044506231" evidence="6">
    <location>
        <begin position="27"/>
        <end position="187"/>
    </location>
</feature>
<dbReference type="InterPro" id="IPR024079">
    <property type="entry name" value="MetalloPept_cat_dom_sf"/>
</dbReference>
<dbReference type="InterPro" id="IPR001818">
    <property type="entry name" value="Pept_M10_metallopeptidase"/>
</dbReference>
<dbReference type="Proteomes" id="UP000322220">
    <property type="component" value="Unassembled WGS sequence"/>
</dbReference>
<evidence type="ECO:0000313" key="8">
    <source>
        <dbReference type="EMBL" id="TYU48758.1"/>
    </source>
</evidence>
<evidence type="ECO:0000256" key="1">
    <source>
        <dbReference type="ARBA" id="ARBA00022670"/>
    </source>
</evidence>
<keyword evidence="4" id="KW-0862">Zinc</keyword>
<dbReference type="Gene3D" id="3.40.390.10">
    <property type="entry name" value="Collagenase (Catalytic Domain)"/>
    <property type="match status" value="1"/>
</dbReference>
<evidence type="ECO:0000256" key="3">
    <source>
        <dbReference type="ARBA" id="ARBA00022801"/>
    </source>
</evidence>
<accession>A0AB74N7R1</accession>
<keyword evidence="3" id="KW-0378">Hydrolase</keyword>
<keyword evidence="6" id="KW-0732">Signal</keyword>
<evidence type="ECO:0000256" key="5">
    <source>
        <dbReference type="SAM" id="MobiDB-lite"/>
    </source>
</evidence>
<keyword evidence="2" id="KW-0479">Metal-binding</keyword>
<dbReference type="EMBL" id="VTIK01000039">
    <property type="protein sequence ID" value="TYU48758.1"/>
    <property type="molecule type" value="Genomic_DNA"/>
</dbReference>
<feature type="region of interest" description="Disordered" evidence="5">
    <location>
        <begin position="164"/>
        <end position="187"/>
    </location>
</feature>
<gene>
    <name evidence="8" type="ORF">FZW98_14945</name>
</gene>
<evidence type="ECO:0000256" key="2">
    <source>
        <dbReference type="ARBA" id="ARBA00022723"/>
    </source>
</evidence>
<dbReference type="GO" id="GO:0031012">
    <property type="term" value="C:extracellular matrix"/>
    <property type="evidence" value="ECO:0007669"/>
    <property type="project" value="InterPro"/>
</dbReference>
<feature type="domain" description="Peptidase M10 metallopeptidase" evidence="7">
    <location>
        <begin position="125"/>
        <end position="186"/>
    </location>
</feature>
<feature type="signal peptide" evidence="6">
    <location>
        <begin position="1"/>
        <end position="26"/>
    </location>
</feature>
<dbReference type="GO" id="GO:0006508">
    <property type="term" value="P:proteolysis"/>
    <property type="evidence" value="ECO:0007669"/>
    <property type="project" value="UniProtKB-KW"/>
</dbReference>
<comment type="caution">
    <text evidence="8">The sequence shown here is derived from an EMBL/GenBank/DDBJ whole genome shotgun (WGS) entry which is preliminary data.</text>
</comment>
<dbReference type="AlphaFoldDB" id="A0AB74N7R1"/>
<dbReference type="GO" id="GO:0004222">
    <property type="term" value="F:metalloendopeptidase activity"/>
    <property type="evidence" value="ECO:0007669"/>
    <property type="project" value="InterPro"/>
</dbReference>
<evidence type="ECO:0000259" key="7">
    <source>
        <dbReference type="Pfam" id="PF00413"/>
    </source>
</evidence>
<evidence type="ECO:0000313" key="9">
    <source>
        <dbReference type="Proteomes" id="UP000322220"/>
    </source>
</evidence>
<dbReference type="GO" id="GO:0008270">
    <property type="term" value="F:zinc ion binding"/>
    <property type="evidence" value="ECO:0007669"/>
    <property type="project" value="InterPro"/>
</dbReference>
<dbReference type="SUPFAM" id="SSF55486">
    <property type="entry name" value="Metalloproteases ('zincins'), catalytic domain"/>
    <property type="match status" value="1"/>
</dbReference>
<proteinExistence type="predicted"/>
<dbReference type="RefSeq" id="WP_149058294.1">
    <property type="nucleotide sequence ID" value="NZ_VTIK01000039.1"/>
</dbReference>
<evidence type="ECO:0000256" key="6">
    <source>
        <dbReference type="SAM" id="SignalP"/>
    </source>
</evidence>